<gene>
    <name evidence="2" type="ORF">AbraCBS73388_006556</name>
</gene>
<feature type="region of interest" description="Disordered" evidence="1">
    <location>
        <begin position="116"/>
        <end position="164"/>
    </location>
</feature>
<feature type="compositionally biased region" description="Acidic residues" evidence="1">
    <location>
        <begin position="140"/>
        <end position="151"/>
    </location>
</feature>
<organism evidence="2 3">
    <name type="scientific">Aspergillus brasiliensis</name>
    <dbReference type="NCBI Taxonomy" id="319629"/>
    <lineage>
        <taxon>Eukaryota</taxon>
        <taxon>Fungi</taxon>
        <taxon>Dikarya</taxon>
        <taxon>Ascomycota</taxon>
        <taxon>Pezizomycotina</taxon>
        <taxon>Eurotiomycetes</taxon>
        <taxon>Eurotiomycetidae</taxon>
        <taxon>Eurotiales</taxon>
        <taxon>Aspergillaceae</taxon>
        <taxon>Aspergillus</taxon>
        <taxon>Aspergillus subgen. Circumdati</taxon>
    </lineage>
</organism>
<evidence type="ECO:0000256" key="1">
    <source>
        <dbReference type="SAM" id="MobiDB-lite"/>
    </source>
</evidence>
<name>A0A9W5YN48_9EURO</name>
<reference evidence="2" key="1">
    <citation type="submission" date="2022-07" db="EMBL/GenBank/DDBJ databases">
        <title>Taxonomy of Aspergillus series Nigri: significant species reduction supported by multi-species coalescent approaches.</title>
        <authorList>
            <person name="Bian C."/>
            <person name="Kusuya Y."/>
            <person name="Sklenar F."/>
            <person name="D'hooge E."/>
            <person name="Yaguchi T."/>
            <person name="Takahashi H."/>
            <person name="Hubka V."/>
        </authorList>
    </citation>
    <scope>NUCLEOTIDE SEQUENCE</scope>
    <source>
        <strain evidence="2">CBS 733.88</strain>
    </source>
</reference>
<protein>
    <submittedName>
        <fullName evidence="2">Uncharacterized protein</fullName>
    </submittedName>
</protein>
<proteinExistence type="predicted"/>
<sequence>MFNHFEEDLLAHTRRLAHERQIAQAFNILIEHKVDEGTRSRRPGLLFQIRRLLKAIGPKRAPSVSVASARVEEEVNLDCIAHVQIHRSEASTPLPEPYVYGNQEPGPMDFASEAQDHWDEPSLTSEEMHPAVPVQTGSTNDDEEPSQEEMEGIVNRLLDEYTAA</sequence>
<dbReference type="EMBL" id="BROQ01000033">
    <property type="protein sequence ID" value="GKZ20923.1"/>
    <property type="molecule type" value="Genomic_DNA"/>
</dbReference>
<evidence type="ECO:0000313" key="3">
    <source>
        <dbReference type="Proteomes" id="UP001143548"/>
    </source>
</evidence>
<evidence type="ECO:0000313" key="2">
    <source>
        <dbReference type="EMBL" id="GKZ20923.1"/>
    </source>
</evidence>
<dbReference type="AlphaFoldDB" id="A0A9W5YN48"/>
<dbReference type="Proteomes" id="UP001143548">
    <property type="component" value="Unassembled WGS sequence"/>
</dbReference>
<accession>A0A9W5YN48</accession>
<comment type="caution">
    <text evidence="2">The sequence shown here is derived from an EMBL/GenBank/DDBJ whole genome shotgun (WGS) entry which is preliminary data.</text>
</comment>